<accession>A0ACD3ZNH7</accession>
<name>A0ACD3ZNH7_FUSSC</name>
<gene>
    <name evidence="1" type="ORF">LCI18_013590</name>
</gene>
<dbReference type="Proteomes" id="UP000830768">
    <property type="component" value="Chromosome 11"/>
</dbReference>
<organism evidence="1 2">
    <name type="scientific">Fusarium solani subsp. cucurbitae</name>
    <name type="common">Neocosmosporum cucurbitae</name>
    <dbReference type="NCBI Taxonomy" id="2747967"/>
    <lineage>
        <taxon>Eukaryota</taxon>
        <taxon>Fungi</taxon>
        <taxon>Dikarya</taxon>
        <taxon>Ascomycota</taxon>
        <taxon>Pezizomycotina</taxon>
        <taxon>Sordariomycetes</taxon>
        <taxon>Hypocreomycetidae</taxon>
        <taxon>Hypocreales</taxon>
        <taxon>Nectriaceae</taxon>
        <taxon>Fusarium</taxon>
        <taxon>Fusarium solani species complex</taxon>
    </lineage>
</organism>
<proteinExistence type="predicted"/>
<dbReference type="EMBL" id="CP090039">
    <property type="protein sequence ID" value="UPL02656.1"/>
    <property type="molecule type" value="Genomic_DNA"/>
</dbReference>
<keyword evidence="2" id="KW-1185">Reference proteome</keyword>
<sequence length="141" mass="15535">MIIGDKHDMIATICYIVDVLASQHPSSFAVIEEGDGFAHLFSRATRSVVIKALAKLGAAFDIMVTRHEDEHKLRGCYRPEIMESGALNGSSWDSLRLRSGDVGFLDWNTAAQDFRGAVTRAMEDAHMTQEAIDLVVSELPI</sequence>
<evidence type="ECO:0000313" key="1">
    <source>
        <dbReference type="EMBL" id="UPL02656.1"/>
    </source>
</evidence>
<reference evidence="1" key="1">
    <citation type="submission" date="2021-11" db="EMBL/GenBank/DDBJ databases">
        <title>Fusarium solani-melongenae Genome sequencing and assembly.</title>
        <authorList>
            <person name="Xie S."/>
            <person name="Huang L."/>
            <person name="Zhang X."/>
        </authorList>
    </citation>
    <scope>NUCLEOTIDE SEQUENCE</scope>
    <source>
        <strain evidence="1">CRI 24-3</strain>
    </source>
</reference>
<protein>
    <submittedName>
        <fullName evidence="1">Uncharacterized protein</fullName>
    </submittedName>
</protein>
<evidence type="ECO:0000313" key="2">
    <source>
        <dbReference type="Proteomes" id="UP000830768"/>
    </source>
</evidence>